<keyword evidence="3" id="KW-1185">Reference proteome</keyword>
<dbReference type="AlphaFoldDB" id="A0ABD6ATY0"/>
<feature type="domain" description="Right handed beta helix" evidence="1">
    <location>
        <begin position="249"/>
        <end position="375"/>
    </location>
</feature>
<accession>A0ABD6ATY0</accession>
<dbReference type="InterPro" id="IPR012334">
    <property type="entry name" value="Pectin_lyas_fold"/>
</dbReference>
<organism evidence="2 3">
    <name type="scientific">Halomarina rubra</name>
    <dbReference type="NCBI Taxonomy" id="2071873"/>
    <lineage>
        <taxon>Archaea</taxon>
        <taxon>Methanobacteriati</taxon>
        <taxon>Methanobacteriota</taxon>
        <taxon>Stenosarchaea group</taxon>
        <taxon>Halobacteria</taxon>
        <taxon>Halobacteriales</taxon>
        <taxon>Natronomonadaceae</taxon>
        <taxon>Halomarina</taxon>
    </lineage>
</organism>
<dbReference type="EMBL" id="JBHUDC010000003">
    <property type="protein sequence ID" value="MFD1512845.1"/>
    <property type="molecule type" value="Genomic_DNA"/>
</dbReference>
<dbReference type="RefSeq" id="WP_250872821.1">
    <property type="nucleotide sequence ID" value="NZ_JALXFV010000003.1"/>
</dbReference>
<gene>
    <name evidence="2" type="ORF">ACFSBT_06070</name>
</gene>
<dbReference type="SUPFAM" id="SSF51126">
    <property type="entry name" value="Pectin lyase-like"/>
    <property type="match status" value="1"/>
</dbReference>
<dbReference type="InterPro" id="IPR006311">
    <property type="entry name" value="TAT_signal"/>
</dbReference>
<dbReference type="InterPro" id="IPR039448">
    <property type="entry name" value="Beta_helix"/>
</dbReference>
<reference evidence="2 3" key="1">
    <citation type="journal article" date="2019" name="Int. J. Syst. Evol. Microbiol.">
        <title>The Global Catalogue of Microorganisms (GCM) 10K type strain sequencing project: providing services to taxonomists for standard genome sequencing and annotation.</title>
        <authorList>
            <consortium name="The Broad Institute Genomics Platform"/>
            <consortium name="The Broad Institute Genome Sequencing Center for Infectious Disease"/>
            <person name="Wu L."/>
            <person name="Ma J."/>
        </authorList>
    </citation>
    <scope>NUCLEOTIDE SEQUENCE [LARGE SCALE GENOMIC DNA]</scope>
    <source>
        <strain evidence="2 3">CGMCC 1.12563</strain>
    </source>
</reference>
<dbReference type="InterPro" id="IPR011050">
    <property type="entry name" value="Pectin_lyase_fold/virulence"/>
</dbReference>
<dbReference type="Gene3D" id="2.160.20.10">
    <property type="entry name" value="Single-stranded right-handed beta-helix, Pectin lyase-like"/>
    <property type="match status" value="1"/>
</dbReference>
<protein>
    <submittedName>
        <fullName evidence="2">Right-handed parallel beta-helix repeat-containing protein</fullName>
    </submittedName>
</protein>
<dbReference type="PROSITE" id="PS51318">
    <property type="entry name" value="TAT"/>
    <property type="match status" value="1"/>
</dbReference>
<comment type="caution">
    <text evidence="2">The sequence shown here is derived from an EMBL/GenBank/DDBJ whole genome shotgun (WGS) entry which is preliminary data.</text>
</comment>
<evidence type="ECO:0000313" key="2">
    <source>
        <dbReference type="EMBL" id="MFD1512845.1"/>
    </source>
</evidence>
<proteinExistence type="predicted"/>
<dbReference type="Pfam" id="PF13229">
    <property type="entry name" value="Beta_helix"/>
    <property type="match status" value="1"/>
</dbReference>
<evidence type="ECO:0000313" key="3">
    <source>
        <dbReference type="Proteomes" id="UP001597187"/>
    </source>
</evidence>
<sequence length="391" mass="42363">MTRENDSRAKDSSADHTVSRRDYLRLSGAAAGGALGVSASGIASAREERGITFDRVIDAVDDLGLDPTGGRSVNADFSDSDLEPYGDSILIEFPEGTYRFTGEIPIGGDGRPARKNIGFLGIGDVKFRPDEGANYYLFNLDEVDAYVLDNIDVDQTASEKTTNAGFRLIANEEFYIGNVEFLGIGGNLSVSGEQIANGFNVSIREAISGKLGTMENVVIKHGAYDVSRYSADTGGGSGKWGMHNPEWCNGDIEMINCEFSEFPNNGVYTVGQEGRMFIEDCTFKNNTPASVRVEGEGSYVRNCEFVTDMSDHDRPLNDTESDYSFRGIWVDGNYTPRESGLEISDCTFRMSNALKAQGAIVTRGGVAPEISNCEFELGDVEVGNLPAIYAD</sequence>
<evidence type="ECO:0000259" key="1">
    <source>
        <dbReference type="Pfam" id="PF13229"/>
    </source>
</evidence>
<dbReference type="Proteomes" id="UP001597187">
    <property type="component" value="Unassembled WGS sequence"/>
</dbReference>
<name>A0ABD6ATY0_9EURY</name>